<dbReference type="RefSeq" id="WP_006290460.1">
    <property type="nucleotide sequence ID" value="NZ_AP012333.1"/>
</dbReference>
<sequence length="173" mass="19821">MRIVEIRIKEISDAQEKERISHSVLLDLPEWFGIPDSTAEYITKSQDKPFIAGFVDDEIAGFIVLNATSEDCAEIFVMGVKKQYHRLGVGSRLCDAYETLAKSMGFSYSQVKTIKMGCYKEYDDTNRFYRSMGYKEFECFPSLWDELNPCQIYIKYIGGTPEAGSYDQGQARH</sequence>
<dbReference type="InterPro" id="IPR016181">
    <property type="entry name" value="Acyl_CoA_acyltransferase"/>
</dbReference>
<accession>E6JZ40</accession>
<keyword evidence="3" id="KW-1185">Reference proteome</keyword>
<dbReference type="AlphaFoldDB" id="E6JZ40"/>
<gene>
    <name evidence="2" type="ORF">HMPREF0620_0935</name>
</gene>
<dbReference type="CDD" id="cd04301">
    <property type="entry name" value="NAT_SF"/>
    <property type="match status" value="1"/>
</dbReference>
<organism evidence="2 3">
    <name type="scientific">Parascardovia denticolens DSM 10105 = JCM 12538</name>
    <dbReference type="NCBI Taxonomy" id="864564"/>
    <lineage>
        <taxon>Bacteria</taxon>
        <taxon>Bacillati</taxon>
        <taxon>Actinomycetota</taxon>
        <taxon>Actinomycetes</taxon>
        <taxon>Bifidobacteriales</taxon>
        <taxon>Bifidobacteriaceae</taxon>
        <taxon>Parascardovia</taxon>
    </lineage>
</organism>
<name>E6JZ40_PARDN</name>
<dbReference type="InterPro" id="IPR000182">
    <property type="entry name" value="GNAT_dom"/>
</dbReference>
<dbReference type="Gene3D" id="3.40.630.30">
    <property type="match status" value="1"/>
</dbReference>
<keyword evidence="2" id="KW-0808">Transferase</keyword>
<dbReference type="Proteomes" id="UP000004946">
    <property type="component" value="Chromosome"/>
</dbReference>
<dbReference type="EMBL" id="AEON01000001">
    <property type="protein sequence ID" value="EFT83930.1"/>
    <property type="molecule type" value="Genomic_DNA"/>
</dbReference>
<dbReference type="eggNOG" id="COG0456">
    <property type="taxonomic scope" value="Bacteria"/>
</dbReference>
<evidence type="ECO:0000313" key="3">
    <source>
        <dbReference type="Proteomes" id="UP000004946"/>
    </source>
</evidence>
<dbReference type="SUPFAM" id="SSF55729">
    <property type="entry name" value="Acyl-CoA N-acyltransferases (Nat)"/>
    <property type="match status" value="1"/>
</dbReference>
<proteinExistence type="predicted"/>
<feature type="domain" description="N-acetyltransferase" evidence="1">
    <location>
        <begin position="4"/>
        <end position="158"/>
    </location>
</feature>
<dbReference type="PROSITE" id="PS51186">
    <property type="entry name" value="GNAT"/>
    <property type="match status" value="1"/>
</dbReference>
<evidence type="ECO:0000259" key="1">
    <source>
        <dbReference type="PROSITE" id="PS51186"/>
    </source>
</evidence>
<dbReference type="HOGENOM" id="CLU_142044_0_0_11"/>
<protein>
    <submittedName>
        <fullName evidence="2">Acetyltransferase, GNAT family</fullName>
    </submittedName>
</protein>
<dbReference type="GO" id="GO:0016747">
    <property type="term" value="F:acyltransferase activity, transferring groups other than amino-acyl groups"/>
    <property type="evidence" value="ECO:0007669"/>
    <property type="project" value="InterPro"/>
</dbReference>
<comment type="caution">
    <text evidence="2">The sequence shown here is derived from an EMBL/GenBank/DDBJ whole genome shotgun (WGS) entry which is preliminary data.</text>
</comment>
<reference evidence="2 3" key="1">
    <citation type="submission" date="2010-12" db="EMBL/GenBank/DDBJ databases">
        <authorList>
            <person name="Muzny D."/>
            <person name="Qin X."/>
            <person name="Buhay C."/>
            <person name="Dugan-Rocha S."/>
            <person name="Ding Y."/>
            <person name="Chen G."/>
            <person name="Hawes A."/>
            <person name="Holder M."/>
            <person name="Jhangiani S."/>
            <person name="Johnson A."/>
            <person name="Khan Z."/>
            <person name="Li Z."/>
            <person name="Liu W."/>
            <person name="Liu X."/>
            <person name="Perez L."/>
            <person name="Shen H."/>
            <person name="Wang Q."/>
            <person name="Watt J."/>
            <person name="Xi L."/>
            <person name="Xin Y."/>
            <person name="Zhou J."/>
            <person name="Deng J."/>
            <person name="Jiang H."/>
            <person name="Liu Y."/>
            <person name="Qu J."/>
            <person name="Song X.-Z."/>
            <person name="Zhang L."/>
            <person name="Villasana D."/>
            <person name="Johnson A."/>
            <person name="Liu J."/>
            <person name="Liyanage D."/>
            <person name="Lorensuhewa L."/>
            <person name="Robinson T."/>
            <person name="Song A."/>
            <person name="Song B.-B."/>
            <person name="Dinh H."/>
            <person name="Thornton R."/>
            <person name="Coyle M."/>
            <person name="Francisco L."/>
            <person name="Jackson L."/>
            <person name="Javaid M."/>
            <person name="Korchina V."/>
            <person name="Kovar C."/>
            <person name="Mata R."/>
            <person name="Mathew T."/>
            <person name="Ngo R."/>
            <person name="Nguyen L."/>
            <person name="Nguyen N."/>
            <person name="Okwuonu G."/>
            <person name="Ongeri F."/>
            <person name="Pham C."/>
            <person name="Simmons D."/>
            <person name="Wilczek-Boney K."/>
            <person name="Hale W."/>
            <person name="Jakkamsetti A."/>
            <person name="Pham P."/>
            <person name="Ruth R."/>
            <person name="San Lucas F."/>
            <person name="Warren J."/>
            <person name="Zhang J."/>
            <person name="Zhao Z."/>
            <person name="Zhou C."/>
            <person name="Zhu D."/>
            <person name="Lee S."/>
            <person name="Bess C."/>
            <person name="Blankenburg K."/>
            <person name="Forbes L."/>
            <person name="Fu Q."/>
            <person name="Gubbala S."/>
            <person name="Hirani K."/>
            <person name="Jayaseelan J.C."/>
            <person name="Lara F."/>
            <person name="Munidasa M."/>
            <person name="Palculict T."/>
            <person name="Patil S."/>
            <person name="Pu L.-L."/>
            <person name="Saada N."/>
            <person name="Tang L."/>
            <person name="Weissenberger G."/>
            <person name="Zhu Y."/>
            <person name="Hemphill L."/>
            <person name="Shang Y."/>
            <person name="Youmans B."/>
            <person name="Ayvaz T."/>
            <person name="Ross M."/>
            <person name="Santibanez J."/>
            <person name="Aqrawi P."/>
            <person name="Gross S."/>
            <person name="Joshi V."/>
            <person name="Fowler G."/>
            <person name="Nazareth L."/>
            <person name="Reid J."/>
            <person name="Worley K."/>
            <person name="Petrosino J."/>
            <person name="Highlander S."/>
            <person name="Gibbs R."/>
        </authorList>
    </citation>
    <scope>NUCLEOTIDE SEQUENCE [LARGE SCALE GENOMIC DNA]</scope>
    <source>
        <strain evidence="2 3">DSM 10105</strain>
    </source>
</reference>
<dbReference type="Pfam" id="PF00583">
    <property type="entry name" value="Acetyltransf_1"/>
    <property type="match status" value="1"/>
</dbReference>
<evidence type="ECO:0000313" key="2">
    <source>
        <dbReference type="EMBL" id="EFT83930.1"/>
    </source>
</evidence>